<proteinExistence type="predicted"/>
<feature type="compositionally biased region" description="Basic residues" evidence="1">
    <location>
        <begin position="7"/>
        <end position="20"/>
    </location>
</feature>
<evidence type="ECO:0000313" key="3">
    <source>
        <dbReference type="Proteomes" id="UP001633002"/>
    </source>
</evidence>
<feature type="region of interest" description="Disordered" evidence="1">
    <location>
        <begin position="1"/>
        <end position="20"/>
    </location>
</feature>
<accession>A0ABD3GHP0</accession>
<dbReference type="EMBL" id="JBJQOH010000007">
    <property type="protein sequence ID" value="KAL3678693.1"/>
    <property type="molecule type" value="Genomic_DNA"/>
</dbReference>
<evidence type="ECO:0000313" key="2">
    <source>
        <dbReference type="EMBL" id="KAL3678693.1"/>
    </source>
</evidence>
<name>A0ABD3GHP0_9MARC</name>
<dbReference type="AlphaFoldDB" id="A0ABD3GHP0"/>
<protein>
    <submittedName>
        <fullName evidence="2">Uncharacterized protein</fullName>
    </submittedName>
</protein>
<reference evidence="2 3" key="1">
    <citation type="submission" date="2024-09" db="EMBL/GenBank/DDBJ databases">
        <title>Chromosome-scale assembly of Riccia sorocarpa.</title>
        <authorList>
            <person name="Paukszto L."/>
        </authorList>
    </citation>
    <scope>NUCLEOTIDE SEQUENCE [LARGE SCALE GENOMIC DNA]</scope>
    <source>
        <strain evidence="2">LP-2024</strain>
        <tissue evidence="2">Aerial parts of the thallus</tissue>
    </source>
</reference>
<keyword evidence="3" id="KW-1185">Reference proteome</keyword>
<gene>
    <name evidence="2" type="ORF">R1sor_021649</name>
</gene>
<organism evidence="2 3">
    <name type="scientific">Riccia sorocarpa</name>
    <dbReference type="NCBI Taxonomy" id="122646"/>
    <lineage>
        <taxon>Eukaryota</taxon>
        <taxon>Viridiplantae</taxon>
        <taxon>Streptophyta</taxon>
        <taxon>Embryophyta</taxon>
        <taxon>Marchantiophyta</taxon>
        <taxon>Marchantiopsida</taxon>
        <taxon>Marchantiidae</taxon>
        <taxon>Marchantiales</taxon>
        <taxon>Ricciaceae</taxon>
        <taxon>Riccia</taxon>
    </lineage>
</organism>
<sequence>MVSGKKGGTKVKRTGARRRCRRNGQWRQYSTLPLQSLRKHSASLSTNELRELDLFPNFSREDDKRSRIQLRKRKNGCSFPFRMGQWPRITADPALAENLWEAGLNSVFSDIDVRGRRTVGLNPNRVLQVAHLSVGLLQVTLHMSHKFVLLQTC</sequence>
<evidence type="ECO:0000256" key="1">
    <source>
        <dbReference type="SAM" id="MobiDB-lite"/>
    </source>
</evidence>
<comment type="caution">
    <text evidence="2">The sequence shown here is derived from an EMBL/GenBank/DDBJ whole genome shotgun (WGS) entry which is preliminary data.</text>
</comment>
<dbReference type="Proteomes" id="UP001633002">
    <property type="component" value="Unassembled WGS sequence"/>
</dbReference>